<dbReference type="OrthoDB" id="9798569at2"/>
<proteinExistence type="predicted"/>
<dbReference type="AlphaFoldDB" id="A0A1Q8ZPA9"/>
<dbReference type="Pfam" id="PF10098">
    <property type="entry name" value="DUF2336"/>
    <property type="match status" value="1"/>
</dbReference>
<keyword evidence="2" id="KW-1185">Reference proteome</keyword>
<evidence type="ECO:0000313" key="1">
    <source>
        <dbReference type="EMBL" id="OLP43709.1"/>
    </source>
</evidence>
<name>A0A1Q8ZPA9_9HYPH</name>
<accession>A0A1Q8ZPA9</accession>
<comment type="caution">
    <text evidence="1">The sequence shown here is derived from an EMBL/GenBank/DDBJ whole genome shotgun (WGS) entry which is preliminary data.</text>
</comment>
<organism evidence="1 2">
    <name type="scientific">Rhizobium oryziradicis</name>
    <dbReference type="NCBI Taxonomy" id="1867956"/>
    <lineage>
        <taxon>Bacteria</taxon>
        <taxon>Pseudomonadati</taxon>
        <taxon>Pseudomonadota</taxon>
        <taxon>Alphaproteobacteria</taxon>
        <taxon>Hyphomicrobiales</taxon>
        <taxon>Rhizobiaceae</taxon>
        <taxon>Rhizobium/Agrobacterium group</taxon>
        <taxon>Rhizobium</taxon>
    </lineage>
</organism>
<protein>
    <recommendedName>
        <fullName evidence="3">DUF2336 domain-containing protein</fullName>
    </recommendedName>
</protein>
<evidence type="ECO:0008006" key="3">
    <source>
        <dbReference type="Google" id="ProtNLM"/>
    </source>
</evidence>
<dbReference type="InterPro" id="IPR019285">
    <property type="entry name" value="DUF2336"/>
</dbReference>
<dbReference type="PIRSF" id="PIRSF035865">
    <property type="entry name" value="UCP035865"/>
    <property type="match status" value="1"/>
</dbReference>
<evidence type="ECO:0000313" key="2">
    <source>
        <dbReference type="Proteomes" id="UP000186894"/>
    </source>
</evidence>
<sequence length="378" mass="40640">MLVKAFFRWSETAKAGDRAKAANALGRAYLQSALSDDDRRSTYVAMTYLLDDPSPKVRLALAETLGSAADAPRALILSLAEDQPEIASRILLCSPVLDDRDLVDLAGRGSSFTRALIAARPGLSFAVAAALVEIGEMAECLILLENPSANLSPFSLIRLTERHSRNDAVRGALLDRPDLPGQARHLLVRSVGDAFAASSLVQFALGEAKLSRVNCEAGVSAAAVIAGDVAFEEIPALVEQMCANGHLTPALLMEILCRGKADFFAAAIEALSGVHERRVRSILATGRMHAVRALLESAGLNRSVAPLFVEAVMLWRNAVQTARHSEMGSICQALLHKGRSLACDDFAQKLLDLVESLMHDDERRQARRYAAHLVVDAA</sequence>
<dbReference type="EMBL" id="MKIM01000028">
    <property type="protein sequence ID" value="OLP43709.1"/>
    <property type="molecule type" value="Genomic_DNA"/>
</dbReference>
<dbReference type="Proteomes" id="UP000186894">
    <property type="component" value="Unassembled WGS sequence"/>
</dbReference>
<dbReference type="RefSeq" id="WP_075641028.1">
    <property type="nucleotide sequence ID" value="NZ_MKIM01000028.1"/>
</dbReference>
<gene>
    <name evidence="1" type="ORF">BJF95_23010</name>
</gene>
<dbReference type="InterPro" id="IPR014598">
    <property type="entry name" value="UCP035865"/>
</dbReference>
<dbReference type="STRING" id="1867956.BJF95_23010"/>
<reference evidence="1 2" key="1">
    <citation type="submission" date="2016-09" db="EMBL/GenBank/DDBJ databases">
        <title>Rhizobium oryziradicis sp. nov., isolated from the root of rice.</title>
        <authorList>
            <person name="Zhao J."/>
            <person name="Zhang X."/>
        </authorList>
    </citation>
    <scope>NUCLEOTIDE SEQUENCE [LARGE SCALE GENOMIC DNA]</scope>
    <source>
        <strain evidence="1 2">N19</strain>
    </source>
</reference>